<dbReference type="EMBL" id="WHNX01000021">
    <property type="protein sequence ID" value="MPW26584.1"/>
    <property type="molecule type" value="Genomic_DNA"/>
</dbReference>
<proteinExistence type="predicted"/>
<reference evidence="2 3" key="1">
    <citation type="submission" date="2019-10" db="EMBL/GenBank/DDBJ databases">
        <title>Alkalibaculum tamaniensis sp.nov., a new alkaliphilic acetogen, isolated on methoxylated aromatics from a mud volcano.</title>
        <authorList>
            <person name="Khomyakova M.A."/>
            <person name="Merkel A.Y."/>
            <person name="Bonch-Osmolovskaya E.A."/>
            <person name="Slobodkin A.I."/>
        </authorList>
    </citation>
    <scope>NUCLEOTIDE SEQUENCE [LARGE SCALE GENOMIC DNA]</scope>
    <source>
        <strain evidence="2 3">M08DMB</strain>
    </source>
</reference>
<sequence>MYKMANIKTLNLYDERCTPILTKTIKELSYMNTNDVLVLNTDNHCALKKVRNLCEERGYHVEIEKLGINDMRYTIRV</sequence>
<dbReference type="Pfam" id="PF01206">
    <property type="entry name" value="TusA"/>
    <property type="match status" value="1"/>
</dbReference>
<dbReference type="InterPro" id="IPR001455">
    <property type="entry name" value="TusA-like"/>
</dbReference>
<gene>
    <name evidence="2" type="ORF">GC105_12375</name>
</gene>
<evidence type="ECO:0000313" key="2">
    <source>
        <dbReference type="EMBL" id="MPW26584.1"/>
    </source>
</evidence>
<dbReference type="AlphaFoldDB" id="A0A6A7KB03"/>
<name>A0A6A7KB03_9FIRM</name>
<evidence type="ECO:0000259" key="1">
    <source>
        <dbReference type="Pfam" id="PF01206"/>
    </source>
</evidence>
<feature type="domain" description="UPF0033" evidence="1">
    <location>
        <begin position="8"/>
        <end position="76"/>
    </location>
</feature>
<dbReference type="InterPro" id="IPR036868">
    <property type="entry name" value="TusA-like_sf"/>
</dbReference>
<accession>A0A6A7KB03</accession>
<dbReference type="Proteomes" id="UP000440004">
    <property type="component" value="Unassembled WGS sequence"/>
</dbReference>
<dbReference type="SUPFAM" id="SSF64307">
    <property type="entry name" value="SirA-like"/>
    <property type="match status" value="1"/>
</dbReference>
<evidence type="ECO:0000313" key="3">
    <source>
        <dbReference type="Proteomes" id="UP000440004"/>
    </source>
</evidence>
<dbReference type="Gene3D" id="3.30.110.40">
    <property type="entry name" value="TusA-like domain"/>
    <property type="match status" value="1"/>
</dbReference>
<organism evidence="2 3">
    <name type="scientific">Alkalibaculum sporogenes</name>
    <dbReference type="NCBI Taxonomy" id="2655001"/>
    <lineage>
        <taxon>Bacteria</taxon>
        <taxon>Bacillati</taxon>
        <taxon>Bacillota</taxon>
        <taxon>Clostridia</taxon>
        <taxon>Eubacteriales</taxon>
        <taxon>Eubacteriaceae</taxon>
        <taxon>Alkalibaculum</taxon>
    </lineage>
</organism>
<comment type="caution">
    <text evidence="2">The sequence shown here is derived from an EMBL/GenBank/DDBJ whole genome shotgun (WGS) entry which is preliminary data.</text>
</comment>
<keyword evidence="3" id="KW-1185">Reference proteome</keyword>
<protein>
    <recommendedName>
        <fullName evidence="1">UPF0033 domain-containing protein</fullName>
    </recommendedName>
</protein>